<dbReference type="InterPro" id="IPR032033">
    <property type="entry name" value="Cytochrome_P460"/>
</dbReference>
<dbReference type="InterPro" id="IPR038142">
    <property type="entry name" value="Cytochrome_P460_sp"/>
</dbReference>
<dbReference type="Gene3D" id="3.50.70.20">
    <property type="entry name" value="Cytochrome P460"/>
    <property type="match status" value="1"/>
</dbReference>
<dbReference type="AlphaFoldDB" id="A0A0F9CJU4"/>
<comment type="caution">
    <text evidence="2">The sequence shown here is derived from an EMBL/GenBank/DDBJ whole genome shotgun (WGS) entry which is preliminary data.</text>
</comment>
<dbReference type="CDD" id="cd20716">
    <property type="entry name" value="cyt_P460_fam"/>
    <property type="match status" value="1"/>
</dbReference>
<evidence type="ECO:0000259" key="1">
    <source>
        <dbReference type="Pfam" id="PF16694"/>
    </source>
</evidence>
<name>A0A0F9CJU4_9ZZZZ</name>
<evidence type="ECO:0000313" key="2">
    <source>
        <dbReference type="EMBL" id="KKL49399.1"/>
    </source>
</evidence>
<sequence length="162" mass="18082">MRNSILTLMILVLVASIAYAGMAMPGTDGGELYKYITETSRYTNWELWPGKGKLYKGTEPHGVFLTTYVNAEAIKSLGMGKHVFMPGSIIAKENYSPKKQYMALTVMYKVKGYNPDAGDWFWVKYSPDGTVLKEGKVKGCIKCHSQAKDNDYNRTDAKAGKM</sequence>
<organism evidence="2">
    <name type="scientific">marine sediment metagenome</name>
    <dbReference type="NCBI Taxonomy" id="412755"/>
    <lineage>
        <taxon>unclassified sequences</taxon>
        <taxon>metagenomes</taxon>
        <taxon>ecological metagenomes</taxon>
    </lineage>
</organism>
<reference evidence="2" key="1">
    <citation type="journal article" date="2015" name="Nature">
        <title>Complex archaea that bridge the gap between prokaryotes and eukaryotes.</title>
        <authorList>
            <person name="Spang A."/>
            <person name="Saw J.H."/>
            <person name="Jorgensen S.L."/>
            <person name="Zaremba-Niedzwiedzka K."/>
            <person name="Martijn J."/>
            <person name="Lind A.E."/>
            <person name="van Eijk R."/>
            <person name="Schleper C."/>
            <person name="Guy L."/>
            <person name="Ettema T.J."/>
        </authorList>
    </citation>
    <scope>NUCLEOTIDE SEQUENCE</scope>
</reference>
<protein>
    <recommendedName>
        <fullName evidence="1">Cytochrome P460 domain-containing protein</fullName>
    </recommendedName>
</protein>
<proteinExistence type="predicted"/>
<gene>
    <name evidence="2" type="ORF">LCGC14_2315900</name>
</gene>
<dbReference type="EMBL" id="LAZR01032970">
    <property type="protein sequence ID" value="KKL49399.1"/>
    <property type="molecule type" value="Genomic_DNA"/>
</dbReference>
<feature type="domain" description="Cytochrome P460" evidence="1">
    <location>
        <begin position="61"/>
        <end position="152"/>
    </location>
</feature>
<accession>A0A0F9CJU4</accession>
<dbReference type="Pfam" id="PF16694">
    <property type="entry name" value="Cytochrome_P460"/>
    <property type="match status" value="1"/>
</dbReference>